<keyword evidence="2" id="KW-0444">Lipid biosynthesis</keyword>
<dbReference type="InterPro" id="IPR006168">
    <property type="entry name" value="G3P_DH_NAD-dep"/>
</dbReference>
<dbReference type="Gene3D" id="1.10.1040.10">
    <property type="entry name" value="N-(1-d-carboxylethyl)-l-norvaline Dehydrogenase, domain 2"/>
    <property type="match status" value="1"/>
</dbReference>
<dbReference type="EMBL" id="JAKLTR010000017">
    <property type="protein sequence ID" value="MCG2617025.1"/>
    <property type="molecule type" value="Genomic_DNA"/>
</dbReference>
<organism evidence="11 12">
    <name type="scientific">Terrimonas ginsenosidimutans</name>
    <dbReference type="NCBI Taxonomy" id="2908004"/>
    <lineage>
        <taxon>Bacteria</taxon>
        <taxon>Pseudomonadati</taxon>
        <taxon>Bacteroidota</taxon>
        <taxon>Chitinophagia</taxon>
        <taxon>Chitinophagales</taxon>
        <taxon>Chitinophagaceae</taxon>
        <taxon>Terrimonas</taxon>
    </lineage>
</organism>
<comment type="similarity">
    <text evidence="1 7">Belongs to the NAD-dependent glycerol-3-phosphate dehydrogenase family.</text>
</comment>
<evidence type="ECO:0000256" key="5">
    <source>
        <dbReference type="ARBA" id="ARBA00023209"/>
    </source>
</evidence>
<keyword evidence="4" id="KW-0443">Lipid metabolism</keyword>
<evidence type="ECO:0000256" key="4">
    <source>
        <dbReference type="ARBA" id="ARBA00023098"/>
    </source>
</evidence>
<dbReference type="InterPro" id="IPR011128">
    <property type="entry name" value="G3P_DH_NAD-dep_N"/>
</dbReference>
<evidence type="ECO:0000256" key="8">
    <source>
        <dbReference type="RuleBase" id="RU000439"/>
    </source>
</evidence>
<dbReference type="SUPFAM" id="SSF51735">
    <property type="entry name" value="NAD(P)-binding Rossmann-fold domains"/>
    <property type="match status" value="1"/>
</dbReference>
<keyword evidence="5" id="KW-0594">Phospholipid biosynthesis</keyword>
<feature type="domain" description="Glycerol-3-phosphate dehydrogenase NAD-dependent C-terminal" evidence="10">
    <location>
        <begin position="182"/>
        <end position="320"/>
    </location>
</feature>
<sequence length="330" mass="36354">MLKRVSVIGSGSWATALVKMFADSGTAVSWLVRNSEQQSFIQTSGYNPRHLSFAPLRTQYIFPTADPLLSVKGAELVIFAVPSAYLEQSLQRFDKGWFEDKHLVVSIKGFIPGSGCTPSQYLSRKLSREESSISVISGPCIAEEIALQKKSFITICGTDRTWIEKISSSLNTSYLEILKNTDPVGVEYAAILKNIIGIAAGIANGLQYGENFQSVLVSNALHEADEFLGKILPAKRDFFNSVYAGDLLITAYSEQSRNRILGTLIGRGIQVSKALQSMATVAEGFHASKELMPLLKDIPVRMPVINCVYRILHKHANPIEEFGLLEKHLI</sequence>
<proteinExistence type="inferred from homology"/>
<evidence type="ECO:0000256" key="3">
    <source>
        <dbReference type="ARBA" id="ARBA00023002"/>
    </source>
</evidence>
<dbReference type="EC" id="1.1.1.94" evidence="8"/>
<dbReference type="Gene3D" id="3.40.50.720">
    <property type="entry name" value="NAD(P)-binding Rossmann-like Domain"/>
    <property type="match status" value="1"/>
</dbReference>
<evidence type="ECO:0000256" key="6">
    <source>
        <dbReference type="ARBA" id="ARBA00023264"/>
    </source>
</evidence>
<dbReference type="InterPro" id="IPR008927">
    <property type="entry name" value="6-PGluconate_DH-like_C_sf"/>
</dbReference>
<dbReference type="InterPro" id="IPR036291">
    <property type="entry name" value="NAD(P)-bd_dom_sf"/>
</dbReference>
<evidence type="ECO:0000256" key="2">
    <source>
        <dbReference type="ARBA" id="ARBA00022516"/>
    </source>
</evidence>
<evidence type="ECO:0000259" key="10">
    <source>
        <dbReference type="Pfam" id="PF07479"/>
    </source>
</evidence>
<evidence type="ECO:0000256" key="1">
    <source>
        <dbReference type="ARBA" id="ARBA00011009"/>
    </source>
</evidence>
<dbReference type="PRINTS" id="PR00077">
    <property type="entry name" value="GPDHDRGNASE"/>
</dbReference>
<dbReference type="PANTHER" id="PTHR11728:SF1">
    <property type="entry name" value="GLYCEROL-3-PHOSPHATE DEHYDROGENASE [NAD(+)] 2, CHLOROPLASTIC"/>
    <property type="match status" value="1"/>
</dbReference>
<accession>A0ABS9KXH9</accession>
<dbReference type="Pfam" id="PF01210">
    <property type="entry name" value="NAD_Gly3P_dh_N"/>
    <property type="match status" value="1"/>
</dbReference>
<keyword evidence="3 7" id="KW-0560">Oxidoreductase</keyword>
<keyword evidence="6" id="KW-1208">Phospholipid metabolism</keyword>
<protein>
    <recommendedName>
        <fullName evidence="8">Glycerol-3-phosphate dehydrogenase</fullName>
        <ecNumber evidence="8">1.1.1.94</ecNumber>
    </recommendedName>
</protein>
<reference evidence="11" key="1">
    <citation type="submission" date="2022-01" db="EMBL/GenBank/DDBJ databases">
        <authorList>
            <person name="Jo J.-H."/>
            <person name="Im W.-T."/>
        </authorList>
    </citation>
    <scope>NUCLEOTIDE SEQUENCE</scope>
    <source>
        <strain evidence="11">NA20</strain>
    </source>
</reference>
<evidence type="ECO:0000313" key="12">
    <source>
        <dbReference type="Proteomes" id="UP001165367"/>
    </source>
</evidence>
<dbReference type="PANTHER" id="PTHR11728">
    <property type="entry name" value="GLYCEROL-3-PHOSPHATE DEHYDROGENASE"/>
    <property type="match status" value="1"/>
</dbReference>
<name>A0ABS9KXH9_9BACT</name>
<feature type="domain" description="Glycerol-3-phosphate dehydrogenase NAD-dependent N-terminal" evidence="9">
    <location>
        <begin position="5"/>
        <end position="160"/>
    </location>
</feature>
<dbReference type="PIRSF" id="PIRSF000114">
    <property type="entry name" value="Glycerol-3-P_dh"/>
    <property type="match status" value="1"/>
</dbReference>
<evidence type="ECO:0000313" key="11">
    <source>
        <dbReference type="EMBL" id="MCG2617025.1"/>
    </source>
</evidence>
<keyword evidence="7" id="KW-0520">NAD</keyword>
<keyword evidence="12" id="KW-1185">Reference proteome</keyword>
<comment type="caution">
    <text evidence="11">The sequence shown here is derived from an EMBL/GenBank/DDBJ whole genome shotgun (WGS) entry which is preliminary data.</text>
</comment>
<comment type="catalytic activity">
    <reaction evidence="8">
        <text>sn-glycerol 3-phosphate + NADP(+) = dihydroxyacetone phosphate + NADPH + H(+)</text>
        <dbReference type="Rhea" id="RHEA:11096"/>
        <dbReference type="ChEBI" id="CHEBI:15378"/>
        <dbReference type="ChEBI" id="CHEBI:57597"/>
        <dbReference type="ChEBI" id="CHEBI:57642"/>
        <dbReference type="ChEBI" id="CHEBI:57783"/>
        <dbReference type="ChEBI" id="CHEBI:58349"/>
        <dbReference type="EC" id="1.1.1.94"/>
    </reaction>
</comment>
<dbReference type="SUPFAM" id="SSF48179">
    <property type="entry name" value="6-phosphogluconate dehydrogenase C-terminal domain-like"/>
    <property type="match status" value="1"/>
</dbReference>
<dbReference type="RefSeq" id="WP_237875562.1">
    <property type="nucleotide sequence ID" value="NZ_JAKLTR010000017.1"/>
</dbReference>
<dbReference type="Proteomes" id="UP001165367">
    <property type="component" value="Unassembled WGS sequence"/>
</dbReference>
<evidence type="ECO:0000256" key="7">
    <source>
        <dbReference type="RuleBase" id="RU000437"/>
    </source>
</evidence>
<dbReference type="PROSITE" id="PS00957">
    <property type="entry name" value="NAD_G3PDH"/>
    <property type="match status" value="1"/>
</dbReference>
<evidence type="ECO:0000259" key="9">
    <source>
        <dbReference type="Pfam" id="PF01210"/>
    </source>
</evidence>
<dbReference type="InterPro" id="IPR013328">
    <property type="entry name" value="6PGD_dom2"/>
</dbReference>
<dbReference type="Pfam" id="PF07479">
    <property type="entry name" value="NAD_Gly3P_dh_C"/>
    <property type="match status" value="1"/>
</dbReference>
<gene>
    <name evidence="11" type="ORF">LZZ85_22205</name>
</gene>
<dbReference type="InterPro" id="IPR006109">
    <property type="entry name" value="G3P_DH_NAD-dep_C"/>
</dbReference>